<dbReference type="EMBL" id="AP010968">
    <property type="protein sequence ID" value="BAJ33334.1"/>
    <property type="molecule type" value="Genomic_DNA"/>
</dbReference>
<dbReference type="STRING" id="452652.KSE_00930t"/>
<sequence length="149" mass="16834">MPTPQIQQQLSEAAVRRLVEDWYRALDRHDPVEDVLPHLAADGLVMRFPEGTAHGHEGFRSWYDAVTHRFFDEAHTVLTVDVEEIRAASAEVRVLVNWQTRTWKAPDATSTWLGFDAHQSWSVVLEDGTPRIRAYTVDSLTPMPGSAGL</sequence>
<dbReference type="InterPro" id="IPR037401">
    <property type="entry name" value="SnoaL-like"/>
</dbReference>
<protein>
    <recommendedName>
        <fullName evidence="1">SnoaL-like domain-containing protein</fullName>
    </recommendedName>
</protein>
<dbReference type="CDD" id="cd00531">
    <property type="entry name" value="NTF2_like"/>
    <property type="match status" value="1"/>
</dbReference>
<reference evidence="2 4" key="1">
    <citation type="journal article" date="2010" name="DNA Res.">
        <title>Genome sequence of Kitasatospora setae NBRC 14216T: an evolutionary snapshot of the family Streptomycetaceae.</title>
        <authorList>
            <person name="Ichikawa N."/>
            <person name="Oguchi A."/>
            <person name="Ikeda H."/>
            <person name="Ishikawa J."/>
            <person name="Kitani S."/>
            <person name="Watanabe Y."/>
            <person name="Nakamura S."/>
            <person name="Katano Y."/>
            <person name="Kishi E."/>
            <person name="Sasagawa M."/>
            <person name="Ankai A."/>
            <person name="Fukui S."/>
            <person name="Hashimoto Y."/>
            <person name="Kamata S."/>
            <person name="Otoguro M."/>
            <person name="Tanikawa S."/>
            <person name="Nihira T."/>
            <person name="Horinouchi S."/>
            <person name="Ohnishi Y."/>
            <person name="Hayakawa M."/>
            <person name="Kuzuyama T."/>
            <person name="Arisawa A."/>
            <person name="Nomoto F."/>
            <person name="Miura H."/>
            <person name="Takahashi Y."/>
            <person name="Fujita N."/>
        </authorList>
    </citation>
    <scope>NUCLEOTIDE SEQUENCE [LARGE SCALE GENOMIC DNA]</scope>
    <source>
        <strain evidence="4">ATCC 33774 / DSM 43861 / JCM 3304 / KCC A-0304 / NBRC 14216 / KM-6054</strain>
        <strain evidence="2">KM-6054</strain>
    </source>
</reference>
<dbReference type="InterPro" id="IPR032710">
    <property type="entry name" value="NTF2-like_dom_sf"/>
</dbReference>
<accession>E4N413</accession>
<name>E4N413_KITSK</name>
<dbReference type="AlphaFoldDB" id="E4N413"/>
<evidence type="ECO:0000259" key="1">
    <source>
        <dbReference type="Pfam" id="PF12680"/>
    </source>
</evidence>
<dbReference type="HOGENOM" id="CLU_145900_0_0_11"/>
<keyword evidence="4" id="KW-1185">Reference proteome</keyword>
<evidence type="ECO:0000313" key="3">
    <source>
        <dbReference type="EMBL" id="BAJ33334.1"/>
    </source>
</evidence>
<dbReference type="EMBL" id="AP010968">
    <property type="protein sequence ID" value="BAJ25944.1"/>
    <property type="molecule type" value="Genomic_DNA"/>
</dbReference>
<evidence type="ECO:0000313" key="4">
    <source>
        <dbReference type="Proteomes" id="UP000007076"/>
    </source>
</evidence>
<dbReference type="PATRIC" id="fig|452652.3.peg.7624"/>
<dbReference type="KEGG" id="ksk:KSE_00930t"/>
<gene>
    <name evidence="2" type="ordered locus">KSE_00930t</name>
    <name evidence="3" type="ordered locus">KSE_75810t</name>
</gene>
<dbReference type="Gene3D" id="3.10.450.50">
    <property type="match status" value="1"/>
</dbReference>
<feature type="domain" description="SnoaL-like" evidence="1">
    <location>
        <begin position="19"/>
        <end position="120"/>
    </location>
</feature>
<dbReference type="RefSeq" id="WP_014133265.1">
    <property type="nucleotide sequence ID" value="NC_016109.1"/>
</dbReference>
<dbReference type="Proteomes" id="UP000007076">
    <property type="component" value="Chromosome"/>
</dbReference>
<organism evidence="2 4">
    <name type="scientific">Kitasatospora setae (strain ATCC 33774 / DSM 43861 / JCM 3304 / KCC A-0304 / NBRC 14216 / KM-6054)</name>
    <name type="common">Streptomyces setae</name>
    <dbReference type="NCBI Taxonomy" id="452652"/>
    <lineage>
        <taxon>Bacteria</taxon>
        <taxon>Bacillati</taxon>
        <taxon>Actinomycetota</taxon>
        <taxon>Actinomycetes</taxon>
        <taxon>Kitasatosporales</taxon>
        <taxon>Streptomycetaceae</taxon>
        <taxon>Kitasatospora</taxon>
    </lineage>
</organism>
<dbReference type="SUPFAM" id="SSF54427">
    <property type="entry name" value="NTF2-like"/>
    <property type="match status" value="1"/>
</dbReference>
<dbReference type="eggNOG" id="ENOG5032URQ">
    <property type="taxonomic scope" value="Bacteria"/>
</dbReference>
<evidence type="ECO:0000313" key="2">
    <source>
        <dbReference type="EMBL" id="BAJ25944.1"/>
    </source>
</evidence>
<proteinExistence type="predicted"/>
<dbReference type="KEGG" id="ksk:KSE_75810t"/>
<dbReference type="Pfam" id="PF12680">
    <property type="entry name" value="SnoaL_2"/>
    <property type="match status" value="1"/>
</dbReference>